<feature type="chain" id="PRO_5044883766" description="Fibronectin type-III domain-containing protein" evidence="1">
    <location>
        <begin position="17"/>
        <end position="151"/>
    </location>
</feature>
<dbReference type="InterPro" id="IPR036116">
    <property type="entry name" value="FN3_sf"/>
</dbReference>
<evidence type="ECO:0000313" key="2">
    <source>
        <dbReference type="EMBL" id="KAL0832448.1"/>
    </source>
</evidence>
<gene>
    <name evidence="2" type="ORF">ABMA28_000680</name>
</gene>
<proteinExistence type="predicted"/>
<dbReference type="InterPro" id="IPR003961">
    <property type="entry name" value="FN3_dom"/>
</dbReference>
<dbReference type="EMBL" id="JBEDNZ010000010">
    <property type="protein sequence ID" value="KAL0832448.1"/>
    <property type="molecule type" value="Genomic_DNA"/>
</dbReference>
<feature type="signal peptide" evidence="1">
    <location>
        <begin position="1"/>
        <end position="16"/>
    </location>
</feature>
<dbReference type="AlphaFoldDB" id="A0ABD0T5U9"/>
<evidence type="ECO:0008006" key="4">
    <source>
        <dbReference type="Google" id="ProtNLM"/>
    </source>
</evidence>
<evidence type="ECO:0000256" key="1">
    <source>
        <dbReference type="SAM" id="SignalP"/>
    </source>
</evidence>
<reference evidence="2 3" key="1">
    <citation type="submission" date="2024-06" db="EMBL/GenBank/DDBJ databases">
        <title>A chromosome-level genome assembly of beet webworm, Loxostege sticticalis.</title>
        <authorList>
            <person name="Zhang Y."/>
        </authorList>
    </citation>
    <scope>NUCLEOTIDE SEQUENCE [LARGE SCALE GENOMIC DNA]</scope>
    <source>
        <strain evidence="2">AQ028</strain>
        <tissue evidence="2">Male pupae</tissue>
    </source>
</reference>
<dbReference type="Proteomes" id="UP001549921">
    <property type="component" value="Unassembled WGS sequence"/>
</dbReference>
<sequence>MMKCLSFLLLVAAAQAFVTKEVQDSKSQLDLPAPLFHSLHIFDRPVWACTIGWRPIRSTEDILGYRLVIREEVLPNTRQYAAFQELFIYGQDKSVAAVAELKQGLWYEYRIQAFTSRGYGPLSVANGLYIYKNEGLKQGQFTYSVMENSEN</sequence>
<comment type="caution">
    <text evidence="2">The sequence shown here is derived from an EMBL/GenBank/DDBJ whole genome shotgun (WGS) entry which is preliminary data.</text>
</comment>
<dbReference type="SUPFAM" id="SSF49265">
    <property type="entry name" value="Fibronectin type III"/>
    <property type="match status" value="1"/>
</dbReference>
<dbReference type="InterPro" id="IPR013783">
    <property type="entry name" value="Ig-like_fold"/>
</dbReference>
<dbReference type="Gene3D" id="2.60.40.10">
    <property type="entry name" value="Immunoglobulins"/>
    <property type="match status" value="1"/>
</dbReference>
<organism evidence="2 3">
    <name type="scientific">Loxostege sticticalis</name>
    <name type="common">Beet webworm moth</name>
    <dbReference type="NCBI Taxonomy" id="481309"/>
    <lineage>
        <taxon>Eukaryota</taxon>
        <taxon>Metazoa</taxon>
        <taxon>Ecdysozoa</taxon>
        <taxon>Arthropoda</taxon>
        <taxon>Hexapoda</taxon>
        <taxon>Insecta</taxon>
        <taxon>Pterygota</taxon>
        <taxon>Neoptera</taxon>
        <taxon>Endopterygota</taxon>
        <taxon>Lepidoptera</taxon>
        <taxon>Glossata</taxon>
        <taxon>Ditrysia</taxon>
        <taxon>Pyraloidea</taxon>
        <taxon>Crambidae</taxon>
        <taxon>Pyraustinae</taxon>
        <taxon>Loxostege</taxon>
    </lineage>
</organism>
<accession>A0ABD0T5U9</accession>
<protein>
    <recommendedName>
        <fullName evidence="4">Fibronectin type-III domain-containing protein</fullName>
    </recommendedName>
</protein>
<evidence type="ECO:0000313" key="3">
    <source>
        <dbReference type="Proteomes" id="UP001549921"/>
    </source>
</evidence>
<dbReference type="CDD" id="cd00063">
    <property type="entry name" value="FN3"/>
    <property type="match status" value="1"/>
</dbReference>
<keyword evidence="1" id="KW-0732">Signal</keyword>
<name>A0ABD0T5U9_LOXSC</name>